<evidence type="ECO:0000313" key="2">
    <source>
        <dbReference type="Proteomes" id="UP001597053"/>
    </source>
</evidence>
<comment type="caution">
    <text evidence="1">The sequence shown here is derived from an EMBL/GenBank/DDBJ whole genome shotgun (WGS) entry which is preliminary data.</text>
</comment>
<gene>
    <name evidence="1" type="ORF">ACFQZ8_10910</name>
</gene>
<dbReference type="CDD" id="cd08916">
    <property type="entry name" value="TrHb3_P"/>
    <property type="match status" value="1"/>
</dbReference>
<evidence type="ECO:0000313" key="1">
    <source>
        <dbReference type="EMBL" id="MFD0784418.1"/>
    </source>
</evidence>
<dbReference type="EMBL" id="JBHTHM010000411">
    <property type="protein sequence ID" value="MFD0784418.1"/>
    <property type="molecule type" value="Genomic_DNA"/>
</dbReference>
<dbReference type="InterPro" id="IPR009050">
    <property type="entry name" value="Globin-like_sf"/>
</dbReference>
<accession>A0ABW3A0L4</accession>
<proteinExistence type="predicted"/>
<dbReference type="SUPFAM" id="SSF46458">
    <property type="entry name" value="Globin-like"/>
    <property type="match status" value="1"/>
</dbReference>
<dbReference type="InterPro" id="IPR012292">
    <property type="entry name" value="Globin/Proto"/>
</dbReference>
<feature type="non-terminal residue" evidence="1">
    <location>
        <position position="125"/>
    </location>
</feature>
<dbReference type="Gene3D" id="1.10.490.10">
    <property type="entry name" value="Globins"/>
    <property type="match status" value="1"/>
</dbReference>
<organism evidence="1 2">
    <name type="scientific">Micromonospora azadirachtae</name>
    <dbReference type="NCBI Taxonomy" id="1970735"/>
    <lineage>
        <taxon>Bacteria</taxon>
        <taxon>Bacillati</taxon>
        <taxon>Actinomycetota</taxon>
        <taxon>Actinomycetes</taxon>
        <taxon>Micromonosporales</taxon>
        <taxon>Micromonosporaceae</taxon>
        <taxon>Micromonospora</taxon>
    </lineage>
</organism>
<protein>
    <submittedName>
        <fullName evidence="1">Group III truncated hemoglobin</fullName>
    </submittedName>
</protein>
<reference evidence="2" key="1">
    <citation type="journal article" date="2019" name="Int. J. Syst. Evol. Microbiol.">
        <title>The Global Catalogue of Microorganisms (GCM) 10K type strain sequencing project: providing services to taxonomists for standard genome sequencing and annotation.</title>
        <authorList>
            <consortium name="The Broad Institute Genomics Platform"/>
            <consortium name="The Broad Institute Genome Sequencing Center for Infectious Disease"/>
            <person name="Wu L."/>
            <person name="Ma J."/>
        </authorList>
    </citation>
    <scope>NUCLEOTIDE SEQUENCE [LARGE SCALE GENOMIC DNA]</scope>
    <source>
        <strain evidence="2">JCM 32148</strain>
    </source>
</reference>
<name>A0ABW3A0L4_9ACTN</name>
<keyword evidence="2" id="KW-1185">Reference proteome</keyword>
<sequence length="125" mass="14376">MVTDIRDRADIAGIVTDFYSRAFADDLLGHVFVEVAKLDLDRHLPIMCDFWETVIFKAGTYRRNALALHFDLNRLEPLTERHFTRWLALWAATIDDRHAGPHAEYAKLQAGRIAGSMRRRLAGRP</sequence>
<dbReference type="Proteomes" id="UP001597053">
    <property type="component" value="Unassembled WGS sequence"/>
</dbReference>